<dbReference type="PROSITE" id="PS51681">
    <property type="entry name" value="SAM_MT_NNMT_PNMT_TEMT"/>
    <property type="match status" value="1"/>
</dbReference>
<protein>
    <submittedName>
        <fullName evidence="6">Uncharacterized protein</fullName>
    </submittedName>
</protein>
<evidence type="ECO:0000313" key="7">
    <source>
        <dbReference type="Proteomes" id="UP000314983"/>
    </source>
</evidence>
<reference evidence="6 7" key="1">
    <citation type="submission" date="2020-05" db="EMBL/GenBank/DDBJ databases">
        <title>Electrophorus electricus (electric eel) genome, fEleEle1, primary haplotype.</title>
        <authorList>
            <person name="Myers G."/>
            <person name="Meyer A."/>
            <person name="Fedrigo O."/>
            <person name="Formenti G."/>
            <person name="Rhie A."/>
            <person name="Tracey A."/>
            <person name="Sims Y."/>
            <person name="Jarvis E.D."/>
        </authorList>
    </citation>
    <scope>NUCLEOTIDE SEQUENCE [LARGE SCALE GENOMIC DNA]</scope>
</reference>
<dbReference type="GeneTree" id="ENSGT00390000011708"/>
<dbReference type="Pfam" id="PF01234">
    <property type="entry name" value="NNMT_PNMT_TEMT"/>
    <property type="match status" value="1"/>
</dbReference>
<name>A0AAY5ENN5_ELEEL</name>
<accession>A0AAY5ENN5</accession>
<evidence type="ECO:0000256" key="5">
    <source>
        <dbReference type="PIRSR" id="PIRSR000384-1"/>
    </source>
</evidence>
<evidence type="ECO:0000256" key="1">
    <source>
        <dbReference type="ARBA" id="ARBA00007996"/>
    </source>
</evidence>
<evidence type="ECO:0000256" key="3">
    <source>
        <dbReference type="ARBA" id="ARBA00022679"/>
    </source>
</evidence>
<evidence type="ECO:0000256" key="2">
    <source>
        <dbReference type="ARBA" id="ARBA00022603"/>
    </source>
</evidence>
<dbReference type="GO" id="GO:0008170">
    <property type="term" value="F:N-methyltransferase activity"/>
    <property type="evidence" value="ECO:0007669"/>
    <property type="project" value="TreeGrafter"/>
</dbReference>
<keyword evidence="4 5" id="KW-0949">S-adenosyl-L-methionine</keyword>
<feature type="binding site" evidence="5">
    <location>
        <position position="138"/>
    </location>
    <ligand>
        <name>S-adenosyl-L-methionine</name>
        <dbReference type="ChEBI" id="CHEBI:59789"/>
    </ligand>
</feature>
<dbReference type="PANTHER" id="PTHR10867">
    <property type="entry name" value="NNMT/PNMT/TEMT FAMILY MEMBER"/>
    <property type="match status" value="1"/>
</dbReference>
<dbReference type="SUPFAM" id="SSF53335">
    <property type="entry name" value="S-adenosyl-L-methionine-dependent methyltransferases"/>
    <property type="match status" value="1"/>
</dbReference>
<comment type="similarity">
    <text evidence="1">Belongs to the class I-like SAM-binding methyltransferase superfamily. NNMT/PNMT/TEMT family.</text>
</comment>
<evidence type="ECO:0000256" key="4">
    <source>
        <dbReference type="ARBA" id="ARBA00022691"/>
    </source>
</evidence>
<keyword evidence="2" id="KW-0489">Methyltransferase</keyword>
<evidence type="ECO:0000313" key="6">
    <source>
        <dbReference type="Ensembl" id="ENSEEEP00000058525.1"/>
    </source>
</evidence>
<organism evidence="6 7">
    <name type="scientific">Electrophorus electricus</name>
    <name type="common">Electric eel</name>
    <name type="synonym">Gymnotus electricus</name>
    <dbReference type="NCBI Taxonomy" id="8005"/>
    <lineage>
        <taxon>Eukaryota</taxon>
        <taxon>Metazoa</taxon>
        <taxon>Chordata</taxon>
        <taxon>Craniata</taxon>
        <taxon>Vertebrata</taxon>
        <taxon>Euteleostomi</taxon>
        <taxon>Actinopterygii</taxon>
        <taxon>Neopterygii</taxon>
        <taxon>Teleostei</taxon>
        <taxon>Ostariophysi</taxon>
        <taxon>Gymnotiformes</taxon>
        <taxon>Gymnotoidei</taxon>
        <taxon>Gymnotidae</taxon>
        <taxon>Electrophorus</taxon>
    </lineage>
</organism>
<dbReference type="Proteomes" id="UP000314983">
    <property type="component" value="Chromosome 16"/>
</dbReference>
<dbReference type="GO" id="GO:0008757">
    <property type="term" value="F:S-adenosylmethionine-dependent methyltransferase activity"/>
    <property type="evidence" value="ECO:0007669"/>
    <property type="project" value="UniProtKB-ARBA"/>
</dbReference>
<proteinExistence type="inferred from homology"/>
<dbReference type="FunFam" id="3.40.50.150:FF:000065">
    <property type="entry name" value="Phenylethanolamine N-methyltransferase"/>
    <property type="match status" value="1"/>
</dbReference>
<feature type="binding site" evidence="5">
    <location>
        <position position="133"/>
    </location>
    <ligand>
        <name>S-adenosyl-L-methionine</name>
        <dbReference type="ChEBI" id="CHEBI:59789"/>
    </ligand>
</feature>
<dbReference type="AlphaFoldDB" id="A0AAY5ENN5"/>
<feature type="binding site" evidence="5">
    <location>
        <position position="73"/>
    </location>
    <ligand>
        <name>S-adenosyl-L-methionine</name>
        <dbReference type="ChEBI" id="CHEBI:59789"/>
    </ligand>
</feature>
<sequence length="314" mass="36063">MSSHLNKIGFFSSLFARERERERERAQLYTPVNGDCLSLLENTLNIMEEVAHFTEGEFYQVHFDSRAYIDNFYSWPRGHEEEENFLSFVLACLSRTFSTGKYKGQRLIEVGNGPTIHSIISACEYFQEIVLSDFADNNRKEIVKWLKNEEGCFDWNPIIQHVCAIEGKRPFDVEVNLRQRVKQVLKCDVRLENPFHPHNIDPAECVITSLCLEAACKDLETYRKALRGVATLVRPGGILVMVGVLGQTFYYVNEKRFSCLILSKTNIESILENLGFTIHEFNILPAQDRKKIVSDFQAVFHLVALKSATYTCDG</sequence>
<dbReference type="GO" id="GO:0005829">
    <property type="term" value="C:cytosol"/>
    <property type="evidence" value="ECO:0007669"/>
    <property type="project" value="TreeGrafter"/>
</dbReference>
<dbReference type="GO" id="GO:0032259">
    <property type="term" value="P:methylation"/>
    <property type="evidence" value="ECO:0007669"/>
    <property type="project" value="UniProtKB-KW"/>
</dbReference>
<dbReference type="NCBIfam" id="NF041360">
    <property type="entry name" value="GntF_guanitoxin"/>
    <property type="match status" value="1"/>
</dbReference>
<keyword evidence="7" id="KW-1185">Reference proteome</keyword>
<feature type="binding site" evidence="5">
    <location>
        <begin position="188"/>
        <end position="189"/>
    </location>
    <ligand>
        <name>S-adenosyl-L-methionine</name>
        <dbReference type="ChEBI" id="CHEBI:59789"/>
    </ligand>
</feature>
<dbReference type="PANTHER" id="PTHR10867:SF32">
    <property type="entry name" value="NICOTINAMIDE N-METHYLTRANSFERASE"/>
    <property type="match status" value="1"/>
</dbReference>
<dbReference type="Gene3D" id="3.40.50.150">
    <property type="entry name" value="Vaccinia Virus protein VP39"/>
    <property type="match status" value="1"/>
</dbReference>
<feature type="binding site" evidence="5">
    <location>
        <position position="68"/>
    </location>
    <ligand>
        <name>S-adenosyl-L-methionine</name>
        <dbReference type="ChEBI" id="CHEBI:59789"/>
    </ligand>
</feature>
<dbReference type="InterPro" id="IPR053384">
    <property type="entry name" value="SAM-dep_methyltransferase"/>
</dbReference>
<dbReference type="PIRSF" id="PIRSF000384">
    <property type="entry name" value="PNMTase"/>
    <property type="match status" value="1"/>
</dbReference>
<reference evidence="6" key="2">
    <citation type="submission" date="2025-08" db="UniProtKB">
        <authorList>
            <consortium name="Ensembl"/>
        </authorList>
    </citation>
    <scope>IDENTIFICATION</scope>
</reference>
<dbReference type="Ensembl" id="ENSEEET00000060065.1">
    <property type="protein sequence ID" value="ENSEEEP00000058525.1"/>
    <property type="gene ID" value="ENSEEEG00000027357.1"/>
</dbReference>
<keyword evidence="3" id="KW-0808">Transferase</keyword>
<dbReference type="InterPro" id="IPR000940">
    <property type="entry name" value="NNMT_TEMT_trans"/>
</dbReference>
<reference evidence="6" key="3">
    <citation type="submission" date="2025-09" db="UniProtKB">
        <authorList>
            <consortium name="Ensembl"/>
        </authorList>
    </citation>
    <scope>IDENTIFICATION</scope>
</reference>
<dbReference type="InterPro" id="IPR029063">
    <property type="entry name" value="SAM-dependent_MTases_sf"/>
</dbReference>